<evidence type="ECO:0000256" key="1">
    <source>
        <dbReference type="ARBA" id="ARBA00004141"/>
    </source>
</evidence>
<protein>
    <submittedName>
        <fullName evidence="5">CidB/LrgB family autolysis modulator</fullName>
    </submittedName>
</protein>
<reference evidence="5 6" key="1">
    <citation type="journal article" date="2015" name="PLoS ONE">
        <title>Genome Sequence of Bacillus endophyticus and Analysis of Its Companion Mechanism in the Ketogulonigenium vulgare-Bacillus Strain Consortium.</title>
        <authorList>
            <person name="Jia N."/>
            <person name="Du J."/>
            <person name="Ding M.Z."/>
            <person name="Gao F."/>
            <person name="Yuan Y.J."/>
        </authorList>
    </citation>
    <scope>NUCLEOTIDE SEQUENCE [LARGE SCALE GENOMIC DNA]</scope>
    <source>
        <strain evidence="5 6">Hbe603</strain>
    </source>
</reference>
<keyword evidence="2" id="KW-0812">Transmembrane</keyword>
<comment type="subcellular location">
    <subcellularLocation>
        <location evidence="1">Membrane</location>
        <topology evidence="1">Multi-pass membrane protein</topology>
    </subcellularLocation>
</comment>
<dbReference type="PANTHER" id="PTHR30249:SF3">
    <property type="entry name" value="MUREIN HYDROLASE EXPORT REGULATOR"/>
    <property type="match status" value="1"/>
</dbReference>
<name>A0A1X7EZP8_9BACI</name>
<sequence length="228" mass="24091">MSGLIIASAIVGTLAAYMLSKLLYKRFKTIIFSPIVLAPVILIGTLVIGDIPYTSYKEGADSISYLLGPATVAFAVPIYKNLHLLKKHGVEIILSVASGTMIAMFSSLLLAFLFHFDHLLTNSLVPRSITIPIAVNVSQTLGGDPSLTILFVIITGIVGAYAGPKLIKLLTLRSSVARGLLLGVSAHGTGTARAFEFGTLEGTFSSLAMIMTALLTLLISTALLPFVL</sequence>
<dbReference type="PATRIC" id="fig|135735.6.peg.986"/>
<evidence type="ECO:0000313" key="5">
    <source>
        <dbReference type="EMBL" id="AKO91518.1"/>
    </source>
</evidence>
<keyword evidence="6" id="KW-1185">Reference proteome</keyword>
<evidence type="ECO:0000256" key="4">
    <source>
        <dbReference type="ARBA" id="ARBA00023136"/>
    </source>
</evidence>
<accession>A0A1X7EZP8</accession>
<keyword evidence="3" id="KW-1133">Transmembrane helix</keyword>
<dbReference type="KEGG" id="beo:BEH_05040"/>
<reference evidence="6" key="2">
    <citation type="submission" date="2015-06" db="EMBL/GenBank/DDBJ databases">
        <title>Genome Sequence of Bacillus endophyticus and Analysis of its Companion Mechanism in the Ketogulonigenium vulgare-Bacillus strain Consortium.</title>
        <authorList>
            <person name="Jia N."/>
            <person name="Du J."/>
            <person name="Ding M.-Z."/>
            <person name="Gao F."/>
            <person name="Yuan Y.-J."/>
        </authorList>
    </citation>
    <scope>NUCLEOTIDE SEQUENCE [LARGE SCALE GENOMIC DNA]</scope>
    <source>
        <strain evidence="6">Hbe603</strain>
    </source>
</reference>
<dbReference type="EMBL" id="CP011974">
    <property type="protein sequence ID" value="AKO91518.1"/>
    <property type="molecule type" value="Genomic_DNA"/>
</dbReference>
<proteinExistence type="predicted"/>
<dbReference type="InterPro" id="IPR007300">
    <property type="entry name" value="CidB/LrgB"/>
</dbReference>
<dbReference type="AlphaFoldDB" id="A0A1X7EZP8"/>
<gene>
    <name evidence="5" type="ORF">BEH_05040</name>
</gene>
<dbReference type="Pfam" id="PF04172">
    <property type="entry name" value="LrgB"/>
    <property type="match status" value="1"/>
</dbReference>
<dbReference type="OrthoDB" id="9811701at2"/>
<keyword evidence="4" id="KW-0472">Membrane</keyword>
<dbReference type="Proteomes" id="UP000036202">
    <property type="component" value="Chromosome"/>
</dbReference>
<organism evidence="5 6">
    <name type="scientific">Priestia filamentosa</name>
    <dbReference type="NCBI Taxonomy" id="1402861"/>
    <lineage>
        <taxon>Bacteria</taxon>
        <taxon>Bacillati</taxon>
        <taxon>Bacillota</taxon>
        <taxon>Bacilli</taxon>
        <taxon>Bacillales</taxon>
        <taxon>Bacillaceae</taxon>
        <taxon>Priestia</taxon>
    </lineage>
</organism>
<accession>A0A0H4KT99</accession>
<evidence type="ECO:0000313" key="6">
    <source>
        <dbReference type="Proteomes" id="UP000036202"/>
    </source>
</evidence>
<dbReference type="GeneID" id="93702246"/>
<dbReference type="GO" id="GO:0016020">
    <property type="term" value="C:membrane"/>
    <property type="evidence" value="ECO:0007669"/>
    <property type="project" value="UniProtKB-SubCell"/>
</dbReference>
<dbReference type="PANTHER" id="PTHR30249">
    <property type="entry name" value="PUTATIVE SEROTONIN TRANSPORTER"/>
    <property type="match status" value="1"/>
</dbReference>
<dbReference type="RefSeq" id="WP_040058281.1">
    <property type="nucleotide sequence ID" value="NZ_CP011974.1"/>
</dbReference>
<evidence type="ECO:0000256" key="3">
    <source>
        <dbReference type="ARBA" id="ARBA00022989"/>
    </source>
</evidence>
<evidence type="ECO:0000256" key="2">
    <source>
        <dbReference type="ARBA" id="ARBA00022692"/>
    </source>
</evidence>